<accession>A0A8J3ZB41</accession>
<evidence type="ECO:0000313" key="2">
    <source>
        <dbReference type="Proteomes" id="UP000612585"/>
    </source>
</evidence>
<comment type="caution">
    <text evidence="1">The sequence shown here is derived from an EMBL/GenBank/DDBJ whole genome shotgun (WGS) entry which is preliminary data.</text>
</comment>
<name>A0A8J3ZB41_9ACTN</name>
<proteinExistence type="predicted"/>
<dbReference type="RefSeq" id="WP_203998133.1">
    <property type="nucleotide sequence ID" value="NZ_BOPG01000033.1"/>
</dbReference>
<evidence type="ECO:0000313" key="1">
    <source>
        <dbReference type="EMBL" id="GIJ58043.1"/>
    </source>
</evidence>
<keyword evidence="2" id="KW-1185">Reference proteome</keyword>
<protein>
    <submittedName>
        <fullName evidence="1">Uncharacterized protein</fullName>
    </submittedName>
</protein>
<reference evidence="1" key="1">
    <citation type="submission" date="2021-01" db="EMBL/GenBank/DDBJ databases">
        <title>Whole genome shotgun sequence of Virgisporangium aurantiacum NBRC 16421.</title>
        <authorList>
            <person name="Komaki H."/>
            <person name="Tamura T."/>
        </authorList>
    </citation>
    <scope>NUCLEOTIDE SEQUENCE</scope>
    <source>
        <strain evidence="1">NBRC 16421</strain>
    </source>
</reference>
<sequence>MATATMAQPGQTAEQVTYLRRLLRQREYRRAVELIDRHLLDVTGTPVPIDDVRTYAYELLGRRGPSALRRVPVNLRRGAPVSLRRPVTVDLRRLTRAELERVLRWLLAAEIRAADDALRADEYADAVAAAEAAGRIDNRSTHIAMVHARALYELAVLALNGKSPDLDEVSQRLQKAGWLTMRAAHDPTVRDAHKKLSAAIDDVSAIVERRRARTARADAVTAVVQRFNRLVQHYNDQDQLISHIQLGNALASLAQVRVDVDRLLQHHAPESPAGVILVDLRGQCVRYKVHLERQGRRIRAD</sequence>
<organism evidence="1 2">
    <name type="scientific">Virgisporangium aurantiacum</name>
    <dbReference type="NCBI Taxonomy" id="175570"/>
    <lineage>
        <taxon>Bacteria</taxon>
        <taxon>Bacillati</taxon>
        <taxon>Actinomycetota</taxon>
        <taxon>Actinomycetes</taxon>
        <taxon>Micromonosporales</taxon>
        <taxon>Micromonosporaceae</taxon>
        <taxon>Virgisporangium</taxon>
    </lineage>
</organism>
<dbReference type="AlphaFoldDB" id="A0A8J3ZB41"/>
<dbReference type="EMBL" id="BOPG01000033">
    <property type="protein sequence ID" value="GIJ58043.1"/>
    <property type="molecule type" value="Genomic_DNA"/>
</dbReference>
<gene>
    <name evidence="1" type="ORF">Vau01_055590</name>
</gene>
<dbReference type="Proteomes" id="UP000612585">
    <property type="component" value="Unassembled WGS sequence"/>
</dbReference>